<keyword evidence="1" id="KW-0812">Transmembrane</keyword>
<evidence type="ECO:0000313" key="4">
    <source>
        <dbReference type="Proteomes" id="UP001331561"/>
    </source>
</evidence>
<sequence>MDVLVRRQRQQGAALLVALVMLILVSLLAAAGYTMATGEARGAAGWSDRQRAMFMAEGALKEAEDKTRALVAASPDVEAAVRTKRSASAGYYVRKDGDMPALDPWPTTGIEAASNAESRSDAPSYIIVFEGKAIGSNDGMLSNGRVNQAAGKPRFTLYAKAGGIKEGSYVVLSTAKEF</sequence>
<comment type="caution">
    <text evidence="3">The sequence shown here is derived from an EMBL/GenBank/DDBJ whole genome shotgun (WGS) entry which is preliminary data.</text>
</comment>
<proteinExistence type="predicted"/>
<dbReference type="Proteomes" id="UP001331561">
    <property type="component" value="Unassembled WGS sequence"/>
</dbReference>
<evidence type="ECO:0000313" key="3">
    <source>
        <dbReference type="EMBL" id="MEC5384332.1"/>
    </source>
</evidence>
<keyword evidence="1" id="KW-1133">Transmembrane helix</keyword>
<protein>
    <submittedName>
        <fullName evidence="3">PilX N-terminal domain-containing pilus assembly protein</fullName>
    </submittedName>
</protein>
<accession>A0ABU6JXI7</accession>
<evidence type="ECO:0000256" key="1">
    <source>
        <dbReference type="SAM" id="Phobius"/>
    </source>
</evidence>
<name>A0ABU6JXI7_9RHOO</name>
<reference evidence="3 4" key="1">
    <citation type="submission" date="2024-01" db="EMBL/GenBank/DDBJ databases">
        <title>Uliginosibacterium soil sp. nov.</title>
        <authorList>
            <person name="Lv Y."/>
        </authorList>
    </citation>
    <scope>NUCLEOTIDE SEQUENCE [LARGE SCALE GENOMIC DNA]</scope>
    <source>
        <strain evidence="3 4">H3</strain>
    </source>
</reference>
<dbReference type="InterPro" id="IPR025746">
    <property type="entry name" value="PilX_N_dom"/>
</dbReference>
<organism evidence="3 4">
    <name type="scientific">Uliginosibacterium silvisoli</name>
    <dbReference type="NCBI Taxonomy" id="3114758"/>
    <lineage>
        <taxon>Bacteria</taxon>
        <taxon>Pseudomonadati</taxon>
        <taxon>Pseudomonadota</taxon>
        <taxon>Betaproteobacteria</taxon>
        <taxon>Rhodocyclales</taxon>
        <taxon>Zoogloeaceae</taxon>
        <taxon>Uliginosibacterium</taxon>
    </lineage>
</organism>
<dbReference type="EMBL" id="JAYXHS010000001">
    <property type="protein sequence ID" value="MEC5384332.1"/>
    <property type="molecule type" value="Genomic_DNA"/>
</dbReference>
<keyword evidence="4" id="KW-1185">Reference proteome</keyword>
<dbReference type="Pfam" id="PF14341">
    <property type="entry name" value="PilX_N"/>
    <property type="match status" value="1"/>
</dbReference>
<feature type="domain" description="Type 4 fimbrial biogenesis protein PilX N-terminal" evidence="2">
    <location>
        <begin position="11"/>
        <end position="61"/>
    </location>
</feature>
<keyword evidence="1" id="KW-0472">Membrane</keyword>
<feature type="transmembrane region" description="Helical" evidence="1">
    <location>
        <begin position="12"/>
        <end position="33"/>
    </location>
</feature>
<dbReference type="RefSeq" id="WP_327597312.1">
    <property type="nucleotide sequence ID" value="NZ_JAYXHS010000001.1"/>
</dbReference>
<evidence type="ECO:0000259" key="2">
    <source>
        <dbReference type="Pfam" id="PF14341"/>
    </source>
</evidence>
<gene>
    <name evidence="3" type="ORF">VVD49_01285</name>
</gene>